<feature type="non-terminal residue" evidence="1">
    <location>
        <position position="63"/>
    </location>
</feature>
<evidence type="ECO:0000313" key="1">
    <source>
        <dbReference type="EMBL" id="KAL2751061.1"/>
    </source>
</evidence>
<comment type="caution">
    <text evidence="1">The sequence shown here is derived from an EMBL/GenBank/DDBJ whole genome shotgun (WGS) entry which is preliminary data.</text>
</comment>
<reference evidence="1 2" key="1">
    <citation type="journal article" date="2024" name="Ann. Entomol. Soc. Am.">
        <title>Genomic analyses of the southern and eastern yellowjacket wasps (Hymenoptera: Vespidae) reveal evolutionary signatures of social life.</title>
        <authorList>
            <person name="Catto M.A."/>
            <person name="Caine P.B."/>
            <person name="Orr S.E."/>
            <person name="Hunt B.G."/>
            <person name="Goodisman M.A.D."/>
        </authorList>
    </citation>
    <scope>NUCLEOTIDE SEQUENCE [LARGE SCALE GENOMIC DNA]</scope>
    <source>
        <strain evidence="1">232</strain>
        <tissue evidence="1">Head and thorax</tissue>
    </source>
</reference>
<accession>A0ABD2D118</accession>
<protein>
    <submittedName>
        <fullName evidence="1">Uncharacterized protein</fullName>
    </submittedName>
</protein>
<dbReference type="EMBL" id="JAYRBN010000007">
    <property type="protein sequence ID" value="KAL2751061.1"/>
    <property type="molecule type" value="Genomic_DNA"/>
</dbReference>
<evidence type="ECO:0000313" key="2">
    <source>
        <dbReference type="Proteomes" id="UP001607303"/>
    </source>
</evidence>
<organism evidence="1 2">
    <name type="scientific">Vespula maculifrons</name>
    <name type="common">Eastern yellow jacket</name>
    <name type="synonym">Wasp</name>
    <dbReference type="NCBI Taxonomy" id="7453"/>
    <lineage>
        <taxon>Eukaryota</taxon>
        <taxon>Metazoa</taxon>
        <taxon>Ecdysozoa</taxon>
        <taxon>Arthropoda</taxon>
        <taxon>Hexapoda</taxon>
        <taxon>Insecta</taxon>
        <taxon>Pterygota</taxon>
        <taxon>Neoptera</taxon>
        <taxon>Endopterygota</taxon>
        <taxon>Hymenoptera</taxon>
        <taxon>Apocrita</taxon>
        <taxon>Aculeata</taxon>
        <taxon>Vespoidea</taxon>
        <taxon>Vespidae</taxon>
        <taxon>Vespinae</taxon>
        <taxon>Vespula</taxon>
    </lineage>
</organism>
<keyword evidence="2" id="KW-1185">Reference proteome</keyword>
<proteinExistence type="predicted"/>
<name>A0ABD2D118_VESMC</name>
<dbReference type="AlphaFoldDB" id="A0ABD2D118"/>
<dbReference type="Proteomes" id="UP001607303">
    <property type="component" value="Unassembled WGS sequence"/>
</dbReference>
<sequence length="63" mass="7838">MRPWSSKSVKNYVYSHRWRKCCFRHFSRKKDLVLWDSSKFAAKEKLVLHTDFHIYAWISKQEF</sequence>
<gene>
    <name evidence="1" type="ORF">V1477_000219</name>
</gene>